<comment type="caution">
    <text evidence="2">The sequence shown here is derived from an EMBL/GenBank/DDBJ whole genome shotgun (WGS) entry which is preliminary data.</text>
</comment>
<feature type="non-terminal residue" evidence="2">
    <location>
        <position position="1"/>
    </location>
</feature>
<reference evidence="3" key="1">
    <citation type="journal article" date="2019" name="Int. J. Syst. Evol. Microbiol.">
        <title>The Global Catalogue of Microorganisms (GCM) 10K type strain sequencing project: providing services to taxonomists for standard genome sequencing and annotation.</title>
        <authorList>
            <consortium name="The Broad Institute Genomics Platform"/>
            <consortium name="The Broad Institute Genome Sequencing Center for Infectious Disease"/>
            <person name="Wu L."/>
            <person name="Ma J."/>
        </authorList>
    </citation>
    <scope>NUCLEOTIDE SEQUENCE [LARGE SCALE GENOMIC DNA]</scope>
    <source>
        <strain evidence="3">CCUG 63369</strain>
    </source>
</reference>
<dbReference type="EMBL" id="JBHTHR010001172">
    <property type="protein sequence ID" value="MFD0803861.1"/>
    <property type="molecule type" value="Genomic_DNA"/>
</dbReference>
<keyword evidence="2" id="KW-0132">Cell division</keyword>
<protein>
    <submittedName>
        <fullName evidence="2">Cell division protein FtsZ</fullName>
    </submittedName>
</protein>
<accession>A0ABW3BKK6</accession>
<feature type="compositionally biased region" description="Basic and acidic residues" evidence="1">
    <location>
        <begin position="22"/>
        <end position="31"/>
    </location>
</feature>
<keyword evidence="3" id="KW-1185">Reference proteome</keyword>
<feature type="compositionally biased region" description="Acidic residues" evidence="1">
    <location>
        <begin position="62"/>
        <end position="74"/>
    </location>
</feature>
<evidence type="ECO:0000313" key="3">
    <source>
        <dbReference type="Proteomes" id="UP001596956"/>
    </source>
</evidence>
<dbReference type="GO" id="GO:0051301">
    <property type="term" value="P:cell division"/>
    <property type="evidence" value="ECO:0007669"/>
    <property type="project" value="UniProtKB-KW"/>
</dbReference>
<dbReference type="Proteomes" id="UP001596956">
    <property type="component" value="Unassembled WGS sequence"/>
</dbReference>
<name>A0ABW3BKK6_9ACTN</name>
<organism evidence="2 3">
    <name type="scientific">Streptomonospora algeriensis</name>
    <dbReference type="NCBI Taxonomy" id="995084"/>
    <lineage>
        <taxon>Bacteria</taxon>
        <taxon>Bacillati</taxon>
        <taxon>Actinomycetota</taxon>
        <taxon>Actinomycetes</taxon>
        <taxon>Streptosporangiales</taxon>
        <taxon>Nocardiopsidaceae</taxon>
        <taxon>Streptomonospora</taxon>
    </lineage>
</organism>
<feature type="region of interest" description="Disordered" evidence="1">
    <location>
        <begin position="1"/>
        <end position="74"/>
    </location>
</feature>
<sequence length="74" mass="8286">RPEQREADPEPEPAEAEDEEDARARGIRAVDDDYGQVRGTGTDGTFSRSGEVPTPRRRVVFDDPDDLDVPDFLK</sequence>
<proteinExistence type="predicted"/>
<evidence type="ECO:0000256" key="1">
    <source>
        <dbReference type="SAM" id="MobiDB-lite"/>
    </source>
</evidence>
<keyword evidence="2" id="KW-0131">Cell cycle</keyword>
<gene>
    <name evidence="2" type="ORF">ACFQZU_21425</name>
</gene>
<feature type="compositionally biased region" description="Acidic residues" evidence="1">
    <location>
        <begin position="9"/>
        <end position="21"/>
    </location>
</feature>
<evidence type="ECO:0000313" key="2">
    <source>
        <dbReference type="EMBL" id="MFD0803861.1"/>
    </source>
</evidence>